<organism evidence="2">
    <name type="scientific">bioreactor metagenome</name>
    <dbReference type="NCBI Taxonomy" id="1076179"/>
    <lineage>
        <taxon>unclassified sequences</taxon>
        <taxon>metagenomes</taxon>
        <taxon>ecological metagenomes</taxon>
    </lineage>
</organism>
<dbReference type="AlphaFoldDB" id="A0A645IY09"/>
<feature type="transmembrane region" description="Helical" evidence="1">
    <location>
        <begin position="85"/>
        <end position="105"/>
    </location>
</feature>
<evidence type="ECO:0000313" key="2">
    <source>
        <dbReference type="EMBL" id="MPN55732.1"/>
    </source>
</evidence>
<feature type="transmembrane region" description="Helical" evidence="1">
    <location>
        <begin position="51"/>
        <end position="73"/>
    </location>
</feature>
<dbReference type="EMBL" id="VSSQ01125293">
    <property type="protein sequence ID" value="MPN55732.1"/>
    <property type="molecule type" value="Genomic_DNA"/>
</dbReference>
<sequence>MAGGIVAAILMFVLTFALMGAGMAYLPAVSLAVIVLVIFMMFADRIKLNGAGVFVGTGLFFALNAAKALGAFTFADYMVTAAAELLYAAIGLVAGWLTIVFNGWATKMK</sequence>
<comment type="caution">
    <text evidence="2">The sequence shown here is derived from an EMBL/GenBank/DDBJ whole genome shotgun (WGS) entry which is preliminary data.</text>
</comment>
<proteinExistence type="predicted"/>
<feature type="transmembrane region" description="Helical" evidence="1">
    <location>
        <begin position="6"/>
        <end position="39"/>
    </location>
</feature>
<keyword evidence="1" id="KW-0472">Membrane</keyword>
<reference evidence="2" key="1">
    <citation type="submission" date="2019-08" db="EMBL/GenBank/DDBJ databases">
        <authorList>
            <person name="Kucharzyk K."/>
            <person name="Murdoch R.W."/>
            <person name="Higgins S."/>
            <person name="Loffler F."/>
        </authorList>
    </citation>
    <scope>NUCLEOTIDE SEQUENCE</scope>
</reference>
<keyword evidence="1" id="KW-0812">Transmembrane</keyword>
<accession>A0A645IY09</accession>
<gene>
    <name evidence="2" type="ORF">SDC9_203416</name>
</gene>
<keyword evidence="1" id="KW-1133">Transmembrane helix</keyword>
<name>A0A645IY09_9ZZZZ</name>
<evidence type="ECO:0000256" key="1">
    <source>
        <dbReference type="SAM" id="Phobius"/>
    </source>
</evidence>
<protein>
    <submittedName>
        <fullName evidence="2">Uncharacterized protein</fullName>
    </submittedName>
</protein>